<name>A0AAU7E1H9_9VIRU</name>
<proteinExistence type="predicted"/>
<evidence type="ECO:0000256" key="2">
    <source>
        <dbReference type="ARBA" id="ARBA00022562"/>
    </source>
</evidence>
<dbReference type="Pfam" id="PF01057">
    <property type="entry name" value="Parvo_NS1"/>
    <property type="match status" value="1"/>
</dbReference>
<dbReference type="Gene3D" id="3.40.50.300">
    <property type="entry name" value="P-loop containing nucleotide triphosphate hydrolases"/>
    <property type="match status" value="1"/>
</dbReference>
<reference evidence="7" key="1">
    <citation type="journal article" date="2024" name="Microbiome">
        <title>Substantial viral diversity in bats and rodents from East Africa: insights into evolution, recombination, and cocirculation.</title>
        <authorList>
            <person name="Wang D."/>
            <person name="Yang X."/>
            <person name="Ren Z."/>
            <person name="Hu B."/>
            <person name="Zhao H."/>
            <person name="Yang K."/>
            <person name="Shi P."/>
            <person name="Zhang Z."/>
            <person name="Feng Q."/>
            <person name="Nawenja C.V."/>
            <person name="Obanda V."/>
            <person name="Robert K."/>
            <person name="Nalikka B."/>
            <person name="Waruhiu C.N."/>
            <person name="Ochola G.O."/>
            <person name="Onyuok S.O."/>
            <person name="Ochieng H."/>
            <person name="Li B."/>
            <person name="Zhu Y."/>
            <person name="Si H."/>
            <person name="Yin J."/>
            <person name="Kristiansen K."/>
            <person name="Jin X."/>
            <person name="Xu X."/>
            <person name="Xiao M."/>
            <person name="Agwanda B."/>
            <person name="Ommeh S."/>
            <person name="Li J."/>
            <person name="Shi Z.L."/>
        </authorList>
    </citation>
    <scope>NUCLEOTIDE SEQUENCE</scope>
    <source>
        <strain evidence="7">3A/Kenya/BAT2074/2015</strain>
    </source>
</reference>
<evidence type="ECO:0000313" key="7">
    <source>
        <dbReference type="EMBL" id="XBH23636.1"/>
    </source>
</evidence>
<dbReference type="InterPro" id="IPR027417">
    <property type="entry name" value="P-loop_NTPase"/>
</dbReference>
<evidence type="ECO:0000256" key="4">
    <source>
        <dbReference type="ARBA" id="ARBA00022741"/>
    </source>
</evidence>
<keyword evidence="4" id="KW-0547">Nucleotide-binding</keyword>
<keyword evidence="5" id="KW-0067">ATP-binding</keyword>
<evidence type="ECO:0000259" key="6">
    <source>
        <dbReference type="Pfam" id="PF01057"/>
    </source>
</evidence>
<accession>A0AAU7E1H9</accession>
<feature type="domain" description="Parvovirus non-structural protein 1 helicase" evidence="6">
    <location>
        <begin position="292"/>
        <end position="444"/>
    </location>
</feature>
<evidence type="ECO:0000256" key="5">
    <source>
        <dbReference type="ARBA" id="ARBA00022840"/>
    </source>
</evidence>
<organism evidence="7">
    <name type="scientific">Chaerephon bat parvovirus</name>
    <dbReference type="NCBI Taxonomy" id="3141915"/>
    <lineage>
        <taxon>Viruses</taxon>
        <taxon>Monodnaviria</taxon>
        <taxon>Shotokuvirae</taxon>
        <taxon>Cossaviricota</taxon>
        <taxon>Quintoviricetes</taxon>
        <taxon>Piccovirales</taxon>
        <taxon>Parvoviridae</taxon>
    </lineage>
</organism>
<dbReference type="SUPFAM" id="SSF52540">
    <property type="entry name" value="P-loop containing nucleoside triphosphate hydrolases"/>
    <property type="match status" value="1"/>
</dbReference>
<keyword evidence="2" id="KW-1048">Host nucleus</keyword>
<reference evidence="7" key="2">
    <citation type="submission" date="2024-02" db="EMBL/GenBank/DDBJ databases">
        <authorList>
            <person name="Hu B."/>
        </authorList>
    </citation>
    <scope>NUCLEOTIDE SEQUENCE</scope>
    <source>
        <strain evidence="7">3A/Kenya/BAT2074/2015</strain>
    </source>
</reference>
<sequence length="611" mass="71920">MDSIRDFGGDISSDSYPKFSQFILDYKKKQTHVLLSDDDKYFLKYNIHHAKQLSLKYNKYKATSFVISSDQNSFHHQPFEFLEMIYKYLTLSVDGVSTIHTPKNVVLHYKCSMLGVVERHDSKGWHLHLLIFYKDNFETQRDFLEQQTLIYTELNNYFKINYEGNSIFLNCEPVKSVGSIINYLKKDPYYLFATCQEIAQMFVHFQRTHIFPENSQPKFTHSKTHTMPVSSIINFFNKKLIEGCIDYDQALQDDFAVNFLGNKGLKELFENTRTHYLANRKFEDSVQEILKQYLFVDTPKQKCICPIVEYLRYQLISLADFEKAFYFWLRAQDKKNTLAFIGPPDTGKSVFMSTLHTNFRFAHRLTSDGIFTFANALNADCVYHEEPFITAETCETAKLVYEGNENTTICVKNRSASRLNKKIPVLVSSNNEVYQYCSGQRSAFEARMWVFYPRQKISNIIFCDDRCNVEHKCISINLDYADCADLEIPRSFGEPNQRRTEVQEIEGETNLHSRDTESLVNDCTFIHKLKSQHWRTFIFYIIIKYRMAKYLPYLNENIKFPNFHEKDRISKLLWRNPFDEIENFDGPLTVENTFYKNILKITGCACLQFTK</sequence>
<comment type="subcellular location">
    <subcellularLocation>
        <location evidence="1">Host nucleus</location>
    </subcellularLocation>
</comment>
<evidence type="ECO:0000256" key="3">
    <source>
        <dbReference type="ARBA" id="ARBA00022705"/>
    </source>
</evidence>
<dbReference type="GO" id="GO:0005524">
    <property type="term" value="F:ATP binding"/>
    <property type="evidence" value="ECO:0007669"/>
    <property type="project" value="UniProtKB-KW"/>
</dbReference>
<protein>
    <submittedName>
        <fullName evidence="7">NS1 protein</fullName>
    </submittedName>
</protein>
<keyword evidence="3" id="KW-0235">DNA replication</keyword>
<dbReference type="InterPro" id="IPR001257">
    <property type="entry name" value="Parvovirus_NS1_helicase"/>
</dbReference>
<dbReference type="GO" id="GO:0006260">
    <property type="term" value="P:DNA replication"/>
    <property type="evidence" value="ECO:0007669"/>
    <property type="project" value="UniProtKB-KW"/>
</dbReference>
<evidence type="ECO:0000256" key="1">
    <source>
        <dbReference type="ARBA" id="ARBA00004147"/>
    </source>
</evidence>
<dbReference type="EMBL" id="PP711830">
    <property type="protein sequence ID" value="XBH23636.1"/>
    <property type="molecule type" value="Genomic_DNA"/>
</dbReference>
<dbReference type="GO" id="GO:0019079">
    <property type="term" value="P:viral genome replication"/>
    <property type="evidence" value="ECO:0007669"/>
    <property type="project" value="InterPro"/>
</dbReference>
<dbReference type="GO" id="GO:0042025">
    <property type="term" value="C:host cell nucleus"/>
    <property type="evidence" value="ECO:0007669"/>
    <property type="project" value="UniProtKB-SubCell"/>
</dbReference>